<dbReference type="GeneID" id="84214887"/>
<dbReference type="RefSeq" id="WP_049965840.1">
    <property type="nucleotide sequence ID" value="NZ_CP101873.1"/>
</dbReference>
<dbReference type="GeneID" id="39862556"/>
<evidence type="ECO:0000256" key="3">
    <source>
        <dbReference type="ARBA" id="ARBA00023125"/>
    </source>
</evidence>
<evidence type="ECO:0000259" key="6">
    <source>
        <dbReference type="PROSITE" id="PS50977"/>
    </source>
</evidence>
<dbReference type="Gene3D" id="1.10.357.10">
    <property type="entry name" value="Tetracycline Repressor, domain 2"/>
    <property type="match status" value="1"/>
</dbReference>
<evidence type="ECO:0000256" key="1">
    <source>
        <dbReference type="ARBA" id="ARBA00022491"/>
    </source>
</evidence>
<evidence type="ECO:0000256" key="5">
    <source>
        <dbReference type="PROSITE-ProRule" id="PRU00335"/>
    </source>
</evidence>
<name>A0AAF0P9C9_9EURY</name>
<dbReference type="EMBL" id="CP101873">
    <property type="protein sequence ID" value="WMT06314.1"/>
    <property type="molecule type" value="Genomic_DNA"/>
</dbReference>
<dbReference type="InterPro" id="IPR009057">
    <property type="entry name" value="Homeodomain-like_sf"/>
</dbReference>
<keyword evidence="2" id="KW-0805">Transcription regulation</keyword>
<evidence type="ECO:0000256" key="4">
    <source>
        <dbReference type="ARBA" id="ARBA00023163"/>
    </source>
</evidence>
<dbReference type="InterPro" id="IPR036271">
    <property type="entry name" value="Tet_transcr_reg_TetR-rel_C_sf"/>
</dbReference>
<feature type="DNA-binding region" description="H-T-H motif" evidence="5">
    <location>
        <begin position="34"/>
        <end position="53"/>
    </location>
</feature>
<dbReference type="SUPFAM" id="SSF46689">
    <property type="entry name" value="Homeodomain-like"/>
    <property type="match status" value="1"/>
</dbReference>
<evidence type="ECO:0000313" key="8">
    <source>
        <dbReference type="Proteomes" id="UP001224926"/>
    </source>
</evidence>
<proteinExistence type="predicted"/>
<dbReference type="Proteomes" id="UP001224926">
    <property type="component" value="Chromosome"/>
</dbReference>
<dbReference type="InterPro" id="IPR039538">
    <property type="entry name" value="BetI_C"/>
</dbReference>
<keyword evidence="8" id="KW-1185">Reference proteome</keyword>
<dbReference type="GO" id="GO:0000976">
    <property type="term" value="F:transcription cis-regulatory region binding"/>
    <property type="evidence" value="ECO:0007669"/>
    <property type="project" value="TreeGrafter"/>
</dbReference>
<dbReference type="GO" id="GO:0003700">
    <property type="term" value="F:DNA-binding transcription factor activity"/>
    <property type="evidence" value="ECO:0007669"/>
    <property type="project" value="TreeGrafter"/>
</dbReference>
<sequence length="211" mass="23764">MCASDAIDEMDPGKRDIMEATYTAVSKHGYSDLTIQDIADEFENSKTLIYYHYDGRNELLVDFLDYVLQRFLAELPASSESPRDELETLVDTLLPTTVDEEPYRVMLAMFELRVNAPHDDDCREQYLAVDDELKSHLTDILSRGLEAGDFERIDPAVEAELLLSLLIGTRARRLTVYEPAESIDSLKAAIESHIDRISADADSSAPRADDD</sequence>
<dbReference type="Pfam" id="PF13977">
    <property type="entry name" value="TetR_C_6"/>
    <property type="match status" value="1"/>
</dbReference>
<dbReference type="PROSITE" id="PS50977">
    <property type="entry name" value="HTH_TETR_2"/>
    <property type="match status" value="1"/>
</dbReference>
<accession>A0AAF0P9C9</accession>
<dbReference type="PANTHER" id="PTHR30055">
    <property type="entry name" value="HTH-TYPE TRANSCRIPTIONAL REGULATOR RUTR"/>
    <property type="match status" value="1"/>
</dbReference>
<gene>
    <name evidence="7" type="ORF">NP511_13060</name>
</gene>
<dbReference type="AlphaFoldDB" id="A0AAF0P9C9"/>
<protein>
    <submittedName>
        <fullName evidence="7">TetR family transcriptional regulator</fullName>
    </submittedName>
</protein>
<dbReference type="Pfam" id="PF00440">
    <property type="entry name" value="TetR_N"/>
    <property type="match status" value="1"/>
</dbReference>
<organism evidence="7 8">
    <name type="scientific">Natrinema thermotolerans</name>
    <dbReference type="NCBI Taxonomy" id="121872"/>
    <lineage>
        <taxon>Archaea</taxon>
        <taxon>Methanobacteriati</taxon>
        <taxon>Methanobacteriota</taxon>
        <taxon>Stenosarchaea group</taxon>
        <taxon>Halobacteria</taxon>
        <taxon>Halobacteriales</taxon>
        <taxon>Natrialbaceae</taxon>
        <taxon>Natrinema</taxon>
    </lineage>
</organism>
<keyword evidence="1" id="KW-0678">Repressor</keyword>
<evidence type="ECO:0000313" key="7">
    <source>
        <dbReference type="EMBL" id="WMT06314.1"/>
    </source>
</evidence>
<dbReference type="InterPro" id="IPR001647">
    <property type="entry name" value="HTH_TetR"/>
</dbReference>
<keyword evidence="3 5" id="KW-0238">DNA-binding</keyword>
<reference evidence="7 8" key="1">
    <citation type="submission" date="2022-07" db="EMBL/GenBank/DDBJ databases">
        <title>Two temperate virus in Haloterrigena jeotgali A29.</title>
        <authorList>
            <person name="Deng X."/>
        </authorList>
    </citation>
    <scope>NUCLEOTIDE SEQUENCE [LARGE SCALE GENOMIC DNA]</scope>
    <source>
        <strain evidence="7 8">A29</strain>
    </source>
</reference>
<feature type="domain" description="HTH tetR-type" evidence="6">
    <location>
        <begin position="11"/>
        <end position="71"/>
    </location>
</feature>
<dbReference type="SUPFAM" id="SSF48498">
    <property type="entry name" value="Tetracyclin repressor-like, C-terminal domain"/>
    <property type="match status" value="1"/>
</dbReference>
<keyword evidence="4" id="KW-0804">Transcription</keyword>
<evidence type="ECO:0000256" key="2">
    <source>
        <dbReference type="ARBA" id="ARBA00023015"/>
    </source>
</evidence>
<dbReference type="PANTHER" id="PTHR30055:SF234">
    <property type="entry name" value="HTH-TYPE TRANSCRIPTIONAL REGULATOR BETI"/>
    <property type="match status" value="1"/>
</dbReference>
<dbReference type="InterPro" id="IPR050109">
    <property type="entry name" value="HTH-type_TetR-like_transc_reg"/>
</dbReference>